<name>A0A3M7QJW4_BRAPC</name>
<proteinExistence type="predicted"/>
<dbReference type="AlphaFoldDB" id="A0A3M7QJW4"/>
<dbReference type="EMBL" id="REGN01005873">
    <property type="protein sequence ID" value="RNA11737.1"/>
    <property type="molecule type" value="Genomic_DNA"/>
</dbReference>
<organism evidence="1 2">
    <name type="scientific">Brachionus plicatilis</name>
    <name type="common">Marine rotifer</name>
    <name type="synonym">Brachionus muelleri</name>
    <dbReference type="NCBI Taxonomy" id="10195"/>
    <lineage>
        <taxon>Eukaryota</taxon>
        <taxon>Metazoa</taxon>
        <taxon>Spiralia</taxon>
        <taxon>Gnathifera</taxon>
        <taxon>Rotifera</taxon>
        <taxon>Eurotatoria</taxon>
        <taxon>Monogononta</taxon>
        <taxon>Pseudotrocha</taxon>
        <taxon>Ploima</taxon>
        <taxon>Brachionidae</taxon>
        <taxon>Brachionus</taxon>
    </lineage>
</organism>
<gene>
    <name evidence="1" type="ORF">BpHYR1_037816</name>
</gene>
<sequence length="90" mass="10118">MEFVCTNFADNNCFTFFVINFTMAFSDLGKSHQLVLLQNKRALSTFLPLSTSSNQSRSLEAIYGLFTFGIEKKLIINKVMKGGLAHSILF</sequence>
<dbReference type="Proteomes" id="UP000276133">
    <property type="component" value="Unassembled WGS sequence"/>
</dbReference>
<protein>
    <submittedName>
        <fullName evidence="1">Uncharacterized protein</fullName>
    </submittedName>
</protein>
<reference evidence="1 2" key="1">
    <citation type="journal article" date="2018" name="Sci. Rep.">
        <title>Genomic signatures of local adaptation to the degree of environmental predictability in rotifers.</title>
        <authorList>
            <person name="Franch-Gras L."/>
            <person name="Hahn C."/>
            <person name="Garcia-Roger E.M."/>
            <person name="Carmona M.J."/>
            <person name="Serra M."/>
            <person name="Gomez A."/>
        </authorList>
    </citation>
    <scope>NUCLEOTIDE SEQUENCE [LARGE SCALE GENOMIC DNA]</scope>
    <source>
        <strain evidence="1">HYR1</strain>
    </source>
</reference>
<evidence type="ECO:0000313" key="2">
    <source>
        <dbReference type="Proteomes" id="UP000276133"/>
    </source>
</evidence>
<comment type="caution">
    <text evidence="1">The sequence shown here is derived from an EMBL/GenBank/DDBJ whole genome shotgun (WGS) entry which is preliminary data.</text>
</comment>
<keyword evidence="2" id="KW-1185">Reference proteome</keyword>
<evidence type="ECO:0000313" key="1">
    <source>
        <dbReference type="EMBL" id="RNA11737.1"/>
    </source>
</evidence>
<accession>A0A3M7QJW4</accession>